<protein>
    <submittedName>
        <fullName evidence="3">Maturase</fullName>
    </submittedName>
</protein>
<organism evidence="3">
    <name type="scientific">Plantago coronopus</name>
    <dbReference type="NCBI Taxonomy" id="101996"/>
    <lineage>
        <taxon>Eukaryota</taxon>
        <taxon>Viridiplantae</taxon>
        <taxon>Streptophyta</taxon>
        <taxon>Embryophyta</taxon>
        <taxon>Tracheophyta</taxon>
        <taxon>Spermatophyta</taxon>
        <taxon>Magnoliopsida</taxon>
        <taxon>eudicotyledons</taxon>
        <taxon>Gunneridae</taxon>
        <taxon>Pentapetalae</taxon>
        <taxon>asterids</taxon>
        <taxon>lamiids</taxon>
        <taxon>Lamiales</taxon>
        <taxon>Plantaginaceae</taxon>
        <taxon>Plantagineae</taxon>
        <taxon>Plantago</taxon>
    </lineage>
</organism>
<proteinExistence type="predicted"/>
<dbReference type="PANTHER" id="PTHR33642:SF5">
    <property type="entry name" value="MATURASE"/>
    <property type="match status" value="1"/>
</dbReference>
<dbReference type="GO" id="GO:0003964">
    <property type="term" value="F:RNA-directed DNA polymerase activity"/>
    <property type="evidence" value="ECO:0007669"/>
    <property type="project" value="TreeGrafter"/>
</dbReference>
<dbReference type="EMBL" id="HQ593751">
    <property type="protein sequence ID" value="ADV15948.1"/>
    <property type="molecule type" value="Genomic_DNA"/>
</dbReference>
<dbReference type="Pfam" id="PF01348">
    <property type="entry name" value="Intron_maturas2"/>
    <property type="match status" value="1"/>
</dbReference>
<dbReference type="GO" id="GO:0005739">
    <property type="term" value="C:mitochondrion"/>
    <property type="evidence" value="ECO:0007669"/>
    <property type="project" value="TreeGrafter"/>
</dbReference>
<feature type="region of interest" description="Disordered" evidence="1">
    <location>
        <begin position="73"/>
        <end position="99"/>
    </location>
</feature>
<feature type="compositionally biased region" description="Polar residues" evidence="1">
    <location>
        <begin position="137"/>
        <end position="147"/>
    </location>
</feature>
<keyword evidence="3" id="KW-0496">Mitochondrion</keyword>
<dbReference type="PANTHER" id="PTHR33642">
    <property type="entry name" value="COX1/OXI3 INTRON 1 PROTEIN-RELATED"/>
    <property type="match status" value="1"/>
</dbReference>
<feature type="compositionally biased region" description="Basic and acidic residues" evidence="1">
    <location>
        <begin position="148"/>
        <end position="161"/>
    </location>
</feature>
<gene>
    <name evidence="3" type="primary">matR</name>
</gene>
<accession>E7E1V6</accession>
<feature type="domain" description="Domain X" evidence="2">
    <location>
        <begin position="529"/>
        <end position="595"/>
    </location>
</feature>
<dbReference type="InterPro" id="IPR024937">
    <property type="entry name" value="Domain_X"/>
</dbReference>
<evidence type="ECO:0000313" key="3">
    <source>
        <dbReference type="EMBL" id="ADV15948.1"/>
    </source>
</evidence>
<evidence type="ECO:0000259" key="2">
    <source>
        <dbReference type="Pfam" id="PF01348"/>
    </source>
</evidence>
<dbReference type="GO" id="GO:0006315">
    <property type="term" value="P:homing of group II introns"/>
    <property type="evidence" value="ECO:0007669"/>
    <property type="project" value="TreeGrafter"/>
</dbReference>
<dbReference type="GO" id="GO:0090615">
    <property type="term" value="P:mitochondrial mRNA processing"/>
    <property type="evidence" value="ECO:0007669"/>
    <property type="project" value="TreeGrafter"/>
</dbReference>
<reference evidence="3" key="1">
    <citation type="journal article" date="2010" name="BMC Biol.">
        <title>Horizontal acquisition of multiple mitochondrial genes from a parasitic plant followed by gene conversion with host mitochondrial genes.</title>
        <authorList>
            <person name="Mower J.P."/>
            <person name="Stefanovic S."/>
            <person name="Hao W."/>
            <person name="Gummow J.S."/>
            <person name="Jain K."/>
            <person name="Ahmed D."/>
            <person name="Palmer J.D."/>
        </authorList>
    </citation>
    <scope>NUCLEOTIDE SEQUENCE</scope>
    <source>
        <strain evidence="3">UNL505</strain>
    </source>
</reference>
<name>E7E1V6_9LAMI</name>
<feature type="non-terminal residue" evidence="3">
    <location>
        <position position="598"/>
    </location>
</feature>
<feature type="region of interest" description="Disordered" evidence="1">
    <location>
        <begin position="426"/>
        <end position="528"/>
    </location>
</feature>
<feature type="compositionally biased region" description="Basic and acidic residues" evidence="1">
    <location>
        <begin position="73"/>
        <end position="87"/>
    </location>
</feature>
<feature type="region of interest" description="Disordered" evidence="1">
    <location>
        <begin position="137"/>
        <end position="187"/>
    </location>
</feature>
<feature type="compositionally biased region" description="Basic and acidic residues" evidence="1">
    <location>
        <begin position="436"/>
        <end position="515"/>
    </location>
</feature>
<geneLocation type="mitochondrion" evidence="3"/>
<evidence type="ECO:0000256" key="1">
    <source>
        <dbReference type="SAM" id="MobiDB-lite"/>
    </source>
</evidence>
<sequence>MKEALRIVVEYIYETEFPDTTNFRAGRGFHSVLRRIQEEWGSCTWFLEFEIQKQTFDRHRILSILKEEINDPKFRDEKQKGGRDDKRKGGRRRAEKGPTALPESVLLSALAGNIYLHKLDLEIGRIKLQYEIPFGKTSRSQKATNQQKSREKESTTPEKRALGKRIPTLHARTPQSTLRLPSDQKGPARWAPSAHLALCQSTGASPSYEAFLMEGCGRTPKATFHAREDCQNIGDCRDFVLYDNRNKRRDLGIQLGGDEKKRKEIGLQKKTQDSQDNLRIQYARWADDLLVGIRGPMDLLRKIETRIQQYLQAGQNLPKTPYRTHANRSPVEFLGMVIRKEQQNTPNQFLRELEKRLRVKNRIQRTAGLLRAAIKEHLNNLGKTKHTQERNKAGRTSFTEAIAQTIQREGVISLPIRASLNQIRNKRTEGLQSPENQKEEQRETDKKTEKRGHTTTERRKQEERERRNPEKRERRKQEERERRNPEKRERRKQEERERRNPEEEKTGEKRQTERQRKTKRKKETERQGKIRIEAPIKKILQRLRLIGIISKKRPWPIHAPQLTNQTDTDIVEWYARIAIKTLYYYKERKNCTQVKRIV</sequence>
<dbReference type="AlphaFoldDB" id="E7E1V6"/>